<keyword evidence="5 6" id="KW-0472">Membrane</keyword>
<evidence type="ECO:0000256" key="3">
    <source>
        <dbReference type="ARBA" id="ARBA00022960"/>
    </source>
</evidence>
<dbReference type="AlphaFoldDB" id="D9PG41"/>
<keyword evidence="4 6" id="KW-1133">Transmembrane helix</keyword>
<keyword evidence="3" id="KW-0133">Cell shape</keyword>
<sequence length="91" mass="10467">MRFYWFFVFNFTFLFLTYTIFSKVKTIKNNYQKYVVVGLAFNLLFPAFYNIAASISLVPLTGIPLTFISKGGTSIFISLVSIGIILLFIRK</sequence>
<keyword evidence="2 6" id="KW-0812">Transmembrane</keyword>
<reference evidence="7" key="1">
    <citation type="submission" date="2010-07" db="EMBL/GenBank/DDBJ databases">
        <authorList>
            <consortium name="CONSOLIDER consortium CSD2007-00005"/>
            <person name="Guazzaroni M.-E."/>
            <person name="Richter M."/>
            <person name="Garcia-Salamanca A."/>
            <person name="Yarza P."/>
            <person name="Ferrer M."/>
        </authorList>
    </citation>
    <scope>NUCLEOTIDE SEQUENCE</scope>
</reference>
<comment type="subcellular location">
    <subcellularLocation>
        <location evidence="1">Membrane</location>
        <topology evidence="1">Multi-pass membrane protein</topology>
    </subcellularLocation>
</comment>
<dbReference type="GO" id="GO:0051301">
    <property type="term" value="P:cell division"/>
    <property type="evidence" value="ECO:0007669"/>
    <property type="project" value="InterPro"/>
</dbReference>
<accession>D9PG41</accession>
<dbReference type="EMBL" id="ADZX01000172">
    <property type="protein sequence ID" value="EFK97473.1"/>
    <property type="molecule type" value="Genomic_DNA"/>
</dbReference>
<evidence type="ECO:0000313" key="7">
    <source>
        <dbReference type="EMBL" id="EFK97473.1"/>
    </source>
</evidence>
<evidence type="ECO:0000256" key="1">
    <source>
        <dbReference type="ARBA" id="ARBA00004141"/>
    </source>
</evidence>
<organism evidence="7">
    <name type="scientific">sediment metagenome</name>
    <dbReference type="NCBI Taxonomy" id="749907"/>
    <lineage>
        <taxon>unclassified sequences</taxon>
        <taxon>metagenomes</taxon>
        <taxon>ecological metagenomes</taxon>
    </lineage>
</organism>
<evidence type="ECO:0000256" key="4">
    <source>
        <dbReference type="ARBA" id="ARBA00022989"/>
    </source>
</evidence>
<feature type="transmembrane region" description="Helical" evidence="6">
    <location>
        <begin position="34"/>
        <end position="55"/>
    </location>
</feature>
<dbReference type="InterPro" id="IPR001182">
    <property type="entry name" value="FtsW/RodA"/>
</dbReference>
<dbReference type="PANTHER" id="PTHR30474">
    <property type="entry name" value="CELL CYCLE PROTEIN"/>
    <property type="match status" value="1"/>
</dbReference>
<feature type="transmembrane region" description="Helical" evidence="6">
    <location>
        <begin position="6"/>
        <end position="22"/>
    </location>
</feature>
<dbReference type="Pfam" id="PF01098">
    <property type="entry name" value="FTSW_RODA_SPOVE"/>
    <property type="match status" value="1"/>
</dbReference>
<dbReference type="GO" id="GO:0008360">
    <property type="term" value="P:regulation of cell shape"/>
    <property type="evidence" value="ECO:0007669"/>
    <property type="project" value="UniProtKB-KW"/>
</dbReference>
<feature type="transmembrane region" description="Helical" evidence="6">
    <location>
        <begin position="67"/>
        <end position="89"/>
    </location>
</feature>
<gene>
    <name evidence="7" type="ORF">LDC_0488</name>
</gene>
<name>D9PG41_9ZZZZ</name>
<dbReference type="GO" id="GO:0015648">
    <property type="term" value="F:lipid-linked peptidoglycan transporter activity"/>
    <property type="evidence" value="ECO:0007669"/>
    <property type="project" value="TreeGrafter"/>
</dbReference>
<dbReference type="GO" id="GO:0032153">
    <property type="term" value="C:cell division site"/>
    <property type="evidence" value="ECO:0007669"/>
    <property type="project" value="TreeGrafter"/>
</dbReference>
<comment type="caution">
    <text evidence="7">The sequence shown here is derived from an EMBL/GenBank/DDBJ whole genome shotgun (WGS) entry which is preliminary data.</text>
</comment>
<evidence type="ECO:0000256" key="5">
    <source>
        <dbReference type="ARBA" id="ARBA00023136"/>
    </source>
</evidence>
<protein>
    <submittedName>
        <fullName evidence="7">Uncharacterized membrane protein ywcF</fullName>
    </submittedName>
</protein>
<reference evidence="7" key="2">
    <citation type="journal article" date="2011" name="Microb. Ecol.">
        <title>Taxonomic and Functional Metagenomic Profiling of the Microbial Community in the Anoxic Sediment of a Sub-saline Shallow Lake (Laguna de Carrizo, Central Spain).</title>
        <authorList>
            <person name="Ferrer M."/>
            <person name="Guazzaroni M.E."/>
            <person name="Richter M."/>
            <person name="Garcia-Salamanca A."/>
            <person name="Yarza P."/>
            <person name="Suarez-Suarez A."/>
            <person name="Solano J."/>
            <person name="Alcaide M."/>
            <person name="van Dillewijn P."/>
            <person name="Molina-Henares M.A."/>
            <person name="Lopez-Cortes N."/>
            <person name="Al-Ramahi Y."/>
            <person name="Guerrero C."/>
            <person name="Acosta A."/>
            <person name="de Eugenio L.I."/>
            <person name="Martinez V."/>
            <person name="Marques S."/>
            <person name="Rojo F."/>
            <person name="Santero E."/>
            <person name="Genilloud O."/>
            <person name="Perez-Perez J."/>
            <person name="Rossello-Mora R."/>
            <person name="Ramos J.L."/>
        </authorList>
    </citation>
    <scope>NUCLEOTIDE SEQUENCE</scope>
</reference>
<evidence type="ECO:0000256" key="2">
    <source>
        <dbReference type="ARBA" id="ARBA00022692"/>
    </source>
</evidence>
<evidence type="ECO:0000256" key="6">
    <source>
        <dbReference type="SAM" id="Phobius"/>
    </source>
</evidence>
<dbReference type="GO" id="GO:0005886">
    <property type="term" value="C:plasma membrane"/>
    <property type="evidence" value="ECO:0007669"/>
    <property type="project" value="TreeGrafter"/>
</dbReference>
<proteinExistence type="predicted"/>